<accession>A0A5B7DFH7</accession>
<comment type="caution">
    <text evidence="1">The sequence shown here is derived from an EMBL/GenBank/DDBJ whole genome shotgun (WGS) entry which is preliminary data.</text>
</comment>
<dbReference type="Proteomes" id="UP000324222">
    <property type="component" value="Unassembled WGS sequence"/>
</dbReference>
<dbReference type="AlphaFoldDB" id="A0A5B7DFH7"/>
<evidence type="ECO:0000313" key="2">
    <source>
        <dbReference type="Proteomes" id="UP000324222"/>
    </source>
</evidence>
<reference evidence="1 2" key="1">
    <citation type="submission" date="2019-05" db="EMBL/GenBank/DDBJ databases">
        <title>Another draft genome of Portunus trituberculatus and its Hox gene families provides insights of decapod evolution.</title>
        <authorList>
            <person name="Jeong J.-H."/>
            <person name="Song I."/>
            <person name="Kim S."/>
            <person name="Choi T."/>
            <person name="Kim D."/>
            <person name="Ryu S."/>
            <person name="Kim W."/>
        </authorList>
    </citation>
    <scope>NUCLEOTIDE SEQUENCE [LARGE SCALE GENOMIC DNA]</scope>
    <source>
        <tissue evidence="1">Muscle</tissue>
    </source>
</reference>
<name>A0A5B7DFH7_PORTR</name>
<sequence length="76" mass="7997">MEEGRGGHCVMPVTSAIPSDLWRCSQEWVKGRPLRFLSVAQGVTGTGGGSPSGGFAQLEVTWAGKGSLESFVACFH</sequence>
<organism evidence="1 2">
    <name type="scientific">Portunus trituberculatus</name>
    <name type="common">Swimming crab</name>
    <name type="synonym">Neptunus trituberculatus</name>
    <dbReference type="NCBI Taxonomy" id="210409"/>
    <lineage>
        <taxon>Eukaryota</taxon>
        <taxon>Metazoa</taxon>
        <taxon>Ecdysozoa</taxon>
        <taxon>Arthropoda</taxon>
        <taxon>Crustacea</taxon>
        <taxon>Multicrustacea</taxon>
        <taxon>Malacostraca</taxon>
        <taxon>Eumalacostraca</taxon>
        <taxon>Eucarida</taxon>
        <taxon>Decapoda</taxon>
        <taxon>Pleocyemata</taxon>
        <taxon>Brachyura</taxon>
        <taxon>Eubrachyura</taxon>
        <taxon>Portunoidea</taxon>
        <taxon>Portunidae</taxon>
        <taxon>Portuninae</taxon>
        <taxon>Portunus</taxon>
    </lineage>
</organism>
<gene>
    <name evidence="1" type="ORF">E2C01_012732</name>
</gene>
<proteinExistence type="predicted"/>
<evidence type="ECO:0000313" key="1">
    <source>
        <dbReference type="EMBL" id="MPC19805.1"/>
    </source>
</evidence>
<dbReference type="EMBL" id="VSRR010000805">
    <property type="protein sequence ID" value="MPC19805.1"/>
    <property type="molecule type" value="Genomic_DNA"/>
</dbReference>
<protein>
    <submittedName>
        <fullName evidence="1">Uncharacterized protein</fullName>
    </submittedName>
</protein>
<keyword evidence="2" id="KW-1185">Reference proteome</keyword>